<keyword evidence="4" id="KW-1185">Reference proteome</keyword>
<comment type="caution">
    <text evidence="3">The sequence shown here is derived from an EMBL/GenBank/DDBJ whole genome shotgun (WGS) entry which is preliminary data.</text>
</comment>
<comment type="similarity">
    <text evidence="1">Belongs to the RelE toxin family.</text>
</comment>
<organism evidence="3 4">
    <name type="scientific">Nostoc punctiforme FACHB-252</name>
    <dbReference type="NCBI Taxonomy" id="1357509"/>
    <lineage>
        <taxon>Bacteria</taxon>
        <taxon>Bacillati</taxon>
        <taxon>Cyanobacteriota</taxon>
        <taxon>Cyanophyceae</taxon>
        <taxon>Nostocales</taxon>
        <taxon>Nostocaceae</taxon>
        <taxon>Nostoc</taxon>
    </lineage>
</organism>
<accession>A0ABR8HLV7</accession>
<dbReference type="Pfam" id="PF05016">
    <property type="entry name" value="ParE_toxin"/>
    <property type="match status" value="1"/>
</dbReference>
<name>A0ABR8HLV7_NOSPU</name>
<reference evidence="3 4" key="1">
    <citation type="journal article" date="2020" name="ISME J.">
        <title>Comparative genomics reveals insights into cyanobacterial evolution and habitat adaptation.</title>
        <authorList>
            <person name="Chen M.Y."/>
            <person name="Teng W.K."/>
            <person name="Zhao L."/>
            <person name="Hu C.X."/>
            <person name="Zhou Y.K."/>
            <person name="Han B.P."/>
            <person name="Song L.R."/>
            <person name="Shu W.S."/>
        </authorList>
    </citation>
    <scope>NUCLEOTIDE SEQUENCE [LARGE SCALE GENOMIC DNA]</scope>
    <source>
        <strain evidence="3 4">FACHB-252</strain>
    </source>
</reference>
<proteinExistence type="inferred from homology"/>
<dbReference type="PANTHER" id="PTHR33755:SF6">
    <property type="entry name" value="PLASMID STABILIZATION SYSTEM PROTEIN"/>
    <property type="match status" value="1"/>
</dbReference>
<dbReference type="RefSeq" id="WP_190952583.1">
    <property type="nucleotide sequence ID" value="NZ_JACJTC010000040.1"/>
</dbReference>
<evidence type="ECO:0000256" key="2">
    <source>
        <dbReference type="ARBA" id="ARBA00022649"/>
    </source>
</evidence>
<evidence type="ECO:0000313" key="4">
    <source>
        <dbReference type="Proteomes" id="UP000606396"/>
    </source>
</evidence>
<sequence length="114" mass="13351">MTYRVRITPTALADAEGFYVWIAENSPVNAAEWFNGLFGVIDTLNMMPKRCPLAPEAEIVGQEIRCLLYKKRYRILYGIEGDTVMIYHIRHTSQQWMTREEFLQQPYGDTDEEQ</sequence>
<dbReference type="Proteomes" id="UP000606396">
    <property type="component" value="Unassembled WGS sequence"/>
</dbReference>
<dbReference type="InterPro" id="IPR035093">
    <property type="entry name" value="RelE/ParE_toxin_dom_sf"/>
</dbReference>
<evidence type="ECO:0000256" key="1">
    <source>
        <dbReference type="ARBA" id="ARBA00006226"/>
    </source>
</evidence>
<keyword evidence="2" id="KW-1277">Toxin-antitoxin system</keyword>
<dbReference type="InterPro" id="IPR007712">
    <property type="entry name" value="RelE/ParE_toxin"/>
</dbReference>
<evidence type="ECO:0000313" key="3">
    <source>
        <dbReference type="EMBL" id="MBD2616122.1"/>
    </source>
</evidence>
<dbReference type="InterPro" id="IPR051803">
    <property type="entry name" value="TA_system_RelE-like_toxin"/>
</dbReference>
<dbReference type="EMBL" id="JACJTC010000040">
    <property type="protein sequence ID" value="MBD2616122.1"/>
    <property type="molecule type" value="Genomic_DNA"/>
</dbReference>
<dbReference type="PANTHER" id="PTHR33755">
    <property type="entry name" value="TOXIN PARE1-RELATED"/>
    <property type="match status" value="1"/>
</dbReference>
<protein>
    <submittedName>
        <fullName evidence="3">Type II toxin-antitoxin system RelE/ParE family toxin</fullName>
    </submittedName>
</protein>
<dbReference type="Gene3D" id="3.30.2310.20">
    <property type="entry name" value="RelE-like"/>
    <property type="match status" value="1"/>
</dbReference>
<gene>
    <name evidence="3" type="ORF">H6G94_33595</name>
</gene>